<comment type="caution">
    <text evidence="3">The sequence shown here is derived from an EMBL/GenBank/DDBJ whole genome shotgun (WGS) entry which is preliminary data.</text>
</comment>
<protein>
    <recommendedName>
        <fullName evidence="5">Secreted protein</fullName>
    </recommendedName>
</protein>
<accession>A0ABP4PQ48</accession>
<keyword evidence="2" id="KW-0472">Membrane</keyword>
<dbReference type="RefSeq" id="WP_344217354.1">
    <property type="nucleotide sequence ID" value="NZ_BAAAOS010000032.1"/>
</dbReference>
<proteinExistence type="predicted"/>
<evidence type="ECO:0008006" key="5">
    <source>
        <dbReference type="Google" id="ProtNLM"/>
    </source>
</evidence>
<dbReference type="EMBL" id="BAAAOS010000032">
    <property type="protein sequence ID" value="GAA1588107.1"/>
    <property type="molecule type" value="Genomic_DNA"/>
</dbReference>
<sequence length="102" mass="11071">MGAPIWILVMVIVAVLVGYLLWTLFAAGRGAVAAAKSVEGKAGNETAAHSSERTADRSVEHTPPPGAVDQTRDEGARQWSEERQVNEQGMAEDQPDRDRRTE</sequence>
<feature type="region of interest" description="Disordered" evidence="1">
    <location>
        <begin position="37"/>
        <end position="102"/>
    </location>
</feature>
<organism evidence="3 4">
    <name type="scientific">Kribbella sancticallisti</name>
    <dbReference type="NCBI Taxonomy" id="460087"/>
    <lineage>
        <taxon>Bacteria</taxon>
        <taxon>Bacillati</taxon>
        <taxon>Actinomycetota</taxon>
        <taxon>Actinomycetes</taxon>
        <taxon>Propionibacteriales</taxon>
        <taxon>Kribbellaceae</taxon>
        <taxon>Kribbella</taxon>
    </lineage>
</organism>
<evidence type="ECO:0000256" key="1">
    <source>
        <dbReference type="SAM" id="MobiDB-lite"/>
    </source>
</evidence>
<keyword evidence="4" id="KW-1185">Reference proteome</keyword>
<evidence type="ECO:0000313" key="3">
    <source>
        <dbReference type="EMBL" id="GAA1588107.1"/>
    </source>
</evidence>
<name>A0ABP4PQ48_9ACTN</name>
<dbReference type="Proteomes" id="UP001500393">
    <property type="component" value="Unassembled WGS sequence"/>
</dbReference>
<feature type="compositionally biased region" description="Basic and acidic residues" evidence="1">
    <location>
        <begin position="70"/>
        <end position="85"/>
    </location>
</feature>
<reference evidence="4" key="1">
    <citation type="journal article" date="2019" name="Int. J. Syst. Evol. Microbiol.">
        <title>The Global Catalogue of Microorganisms (GCM) 10K type strain sequencing project: providing services to taxonomists for standard genome sequencing and annotation.</title>
        <authorList>
            <consortium name="The Broad Institute Genomics Platform"/>
            <consortium name="The Broad Institute Genome Sequencing Center for Infectious Disease"/>
            <person name="Wu L."/>
            <person name="Ma J."/>
        </authorList>
    </citation>
    <scope>NUCLEOTIDE SEQUENCE [LARGE SCALE GENOMIC DNA]</scope>
    <source>
        <strain evidence="4">JCM 14969</strain>
    </source>
</reference>
<feature type="transmembrane region" description="Helical" evidence="2">
    <location>
        <begin position="6"/>
        <end position="27"/>
    </location>
</feature>
<evidence type="ECO:0000256" key="2">
    <source>
        <dbReference type="SAM" id="Phobius"/>
    </source>
</evidence>
<keyword evidence="2" id="KW-0812">Transmembrane</keyword>
<feature type="compositionally biased region" description="Basic and acidic residues" evidence="1">
    <location>
        <begin position="50"/>
        <end position="60"/>
    </location>
</feature>
<gene>
    <name evidence="3" type="ORF">GCM10009789_47050</name>
</gene>
<keyword evidence="2" id="KW-1133">Transmembrane helix</keyword>
<evidence type="ECO:0000313" key="4">
    <source>
        <dbReference type="Proteomes" id="UP001500393"/>
    </source>
</evidence>